<feature type="region of interest" description="Disordered" evidence="17">
    <location>
        <begin position="1"/>
        <end position="26"/>
    </location>
</feature>
<proteinExistence type="inferred from homology"/>
<dbReference type="InterPro" id="IPR054478">
    <property type="entry name" value="LTN1_UBC"/>
</dbReference>
<evidence type="ECO:0000256" key="1">
    <source>
        <dbReference type="ARBA" id="ARBA00000900"/>
    </source>
</evidence>
<evidence type="ECO:0000256" key="11">
    <source>
        <dbReference type="ARBA" id="ARBA00022771"/>
    </source>
</evidence>
<evidence type="ECO:0000256" key="4">
    <source>
        <dbReference type="ARBA" id="ARBA00007997"/>
    </source>
</evidence>
<dbReference type="InterPro" id="IPR016024">
    <property type="entry name" value="ARM-type_fold"/>
</dbReference>
<comment type="function">
    <text evidence="16">E3 ubiquitin-protein ligase. Component of the ribosome quality control complex (RQC), a ribosome-associated complex that mediates ubiquitination and extraction of incompletely synthesized nascent chains for proteasomal degradation.</text>
</comment>
<dbReference type="InterPro" id="IPR054476">
    <property type="entry name" value="Ltn1_N"/>
</dbReference>
<comment type="pathway">
    <text evidence="3 16">Protein modification; protein ubiquitination.</text>
</comment>
<evidence type="ECO:0000256" key="6">
    <source>
        <dbReference type="ARBA" id="ARBA00017157"/>
    </source>
</evidence>
<dbReference type="Proteomes" id="UP000694924">
    <property type="component" value="Unplaced"/>
</dbReference>
<evidence type="ECO:0000256" key="9">
    <source>
        <dbReference type="ARBA" id="ARBA00022723"/>
    </source>
</evidence>
<evidence type="ECO:0000256" key="13">
    <source>
        <dbReference type="ARBA" id="ARBA00022833"/>
    </source>
</evidence>
<feature type="compositionally biased region" description="Low complexity" evidence="17">
    <location>
        <begin position="13"/>
        <end position="23"/>
    </location>
</feature>
<evidence type="ECO:0000256" key="7">
    <source>
        <dbReference type="ARBA" id="ARBA00022490"/>
    </source>
</evidence>
<name>A0ABM1IFX8_POLDO</name>
<evidence type="ECO:0000259" key="18">
    <source>
        <dbReference type="PROSITE" id="PS50089"/>
    </source>
</evidence>
<comment type="catalytic activity">
    <reaction evidence="1 16">
        <text>S-ubiquitinyl-[E2 ubiquitin-conjugating enzyme]-L-cysteine + [acceptor protein]-L-lysine = [E2 ubiquitin-conjugating enzyme]-L-cysteine + N(6)-ubiquitinyl-[acceptor protein]-L-lysine.</text>
        <dbReference type="EC" id="2.3.2.27"/>
    </reaction>
</comment>
<dbReference type="GeneID" id="107067797"/>
<keyword evidence="9 16" id="KW-0479">Metal-binding</keyword>
<keyword evidence="7" id="KW-0963">Cytoplasm</keyword>
<feature type="domain" description="RING-type" evidence="18">
    <location>
        <begin position="1664"/>
        <end position="1711"/>
    </location>
</feature>
<organism evidence="19 20">
    <name type="scientific">Polistes dominula</name>
    <name type="common">European paper wasp</name>
    <name type="synonym">Vespa dominula</name>
    <dbReference type="NCBI Taxonomy" id="743375"/>
    <lineage>
        <taxon>Eukaryota</taxon>
        <taxon>Metazoa</taxon>
        <taxon>Ecdysozoa</taxon>
        <taxon>Arthropoda</taxon>
        <taxon>Hexapoda</taxon>
        <taxon>Insecta</taxon>
        <taxon>Pterygota</taxon>
        <taxon>Neoptera</taxon>
        <taxon>Endopterygota</taxon>
        <taxon>Hymenoptera</taxon>
        <taxon>Apocrita</taxon>
        <taxon>Aculeata</taxon>
        <taxon>Vespoidea</taxon>
        <taxon>Vespidae</taxon>
        <taxon>Polistinae</taxon>
        <taxon>Polistini</taxon>
        <taxon>Polistes</taxon>
    </lineage>
</organism>
<evidence type="ECO:0000256" key="8">
    <source>
        <dbReference type="ARBA" id="ARBA00022679"/>
    </source>
</evidence>
<dbReference type="InterPro" id="IPR039804">
    <property type="entry name" value="RING-CH-C4HC3_LTN1"/>
</dbReference>
<evidence type="ECO:0000256" key="16">
    <source>
        <dbReference type="RuleBase" id="RU367090"/>
    </source>
</evidence>
<dbReference type="CDD" id="cd16491">
    <property type="entry name" value="RING-CH-C4HC3_LTN1"/>
    <property type="match status" value="1"/>
</dbReference>
<dbReference type="PROSITE" id="PS50089">
    <property type="entry name" value="ZF_RING_2"/>
    <property type="match status" value="1"/>
</dbReference>
<reference evidence="20" key="1">
    <citation type="submission" date="2025-08" db="UniProtKB">
        <authorList>
            <consortium name="RefSeq"/>
        </authorList>
    </citation>
    <scope>IDENTIFICATION</scope>
    <source>
        <tissue evidence="20">Whole body</tissue>
    </source>
</reference>
<evidence type="ECO:0000256" key="2">
    <source>
        <dbReference type="ARBA" id="ARBA00004514"/>
    </source>
</evidence>
<dbReference type="InterPro" id="IPR054477">
    <property type="entry name" value="LTN1_E3_ligase_6th"/>
</dbReference>
<evidence type="ECO:0000313" key="19">
    <source>
        <dbReference type="Proteomes" id="UP000694924"/>
    </source>
</evidence>
<dbReference type="Gene3D" id="3.30.40.10">
    <property type="entry name" value="Zinc/RING finger domain, C3HC4 (zinc finger)"/>
    <property type="match status" value="1"/>
</dbReference>
<dbReference type="PANTHER" id="PTHR12389:SF0">
    <property type="entry name" value="E3 UBIQUITIN-PROTEIN LIGASE LISTERIN"/>
    <property type="match status" value="1"/>
</dbReference>
<dbReference type="Pfam" id="PF23009">
    <property type="entry name" value="UBC_like"/>
    <property type="match status" value="1"/>
</dbReference>
<keyword evidence="13 16" id="KW-0862">Zinc</keyword>
<dbReference type="Pfam" id="PF22958">
    <property type="entry name" value="Ltn1_1st"/>
    <property type="match status" value="1"/>
</dbReference>
<accession>A0ABM1IFX8</accession>
<dbReference type="Pfam" id="PF22999">
    <property type="entry name" value="LTN1_E3_ligase_6th"/>
    <property type="match status" value="1"/>
</dbReference>
<keyword evidence="8 16" id="KW-0808">Transferase</keyword>
<comment type="subunit">
    <text evidence="16">Component of the ribosome quality control complex (RQC).</text>
</comment>
<evidence type="ECO:0000256" key="14">
    <source>
        <dbReference type="ARBA" id="ARBA00032366"/>
    </source>
</evidence>
<dbReference type="RefSeq" id="XP_015179115.1">
    <property type="nucleotide sequence ID" value="XM_015323629.1"/>
</dbReference>
<dbReference type="InterPro" id="IPR013083">
    <property type="entry name" value="Znf_RING/FYVE/PHD"/>
</dbReference>
<evidence type="ECO:0000256" key="12">
    <source>
        <dbReference type="ARBA" id="ARBA00022786"/>
    </source>
</evidence>
<dbReference type="InterPro" id="IPR001841">
    <property type="entry name" value="Znf_RING"/>
</dbReference>
<gene>
    <name evidence="20" type="primary">LOC107067797</name>
</gene>
<evidence type="ECO:0000256" key="10">
    <source>
        <dbReference type="ARBA" id="ARBA00022737"/>
    </source>
</evidence>
<keyword evidence="19" id="KW-1185">Reference proteome</keyword>
<evidence type="ECO:0000256" key="15">
    <source>
        <dbReference type="PROSITE-ProRule" id="PRU00175"/>
    </source>
</evidence>
<evidence type="ECO:0000256" key="17">
    <source>
        <dbReference type="SAM" id="MobiDB-lite"/>
    </source>
</evidence>
<evidence type="ECO:0000256" key="3">
    <source>
        <dbReference type="ARBA" id="ARBA00004906"/>
    </source>
</evidence>
<keyword evidence="12 16" id="KW-0833">Ubl conjugation pathway</keyword>
<sequence length="1714" mass="198044">MGKNKQSQRTKNNARPSNSSRSAELLGTPMPKFVGFSAVKDGGYVPVLPGLTLCNLNDIEMHNVNSDFQIVLKKMNKKDATTKYKGLQEFATMCQTAELSAVEGMLPFWPRLYSVLAIDIEHKVREAAQIAHAAVVKRVGKGIAMYLKQVAGPWFTSQYDTYPPAASAAANSFNETFPQNKIVDVIIHCQQEILSYICDNIITQTPQSLSIHKTLSAEEMETKYQKVLVASLHSYSYYFKKVPIQEVEKTKEIHQKIISNGKFWKLTKHDAIPIRTAVFTALTSIIENADFLIQNEKKRTVTAIMNSLDETEPALSSAIWESLLIAINKIQDWYIVVSIEKLVLPKLWRILRGGGQCCASVVYPNLLPFLSQFPKLNIDNTTLYTNFFENMRQGFSAKSVQLSRSEMFAVTVSFIECLRYAILLNVNEVPLCEKLLKEQLIPIIEMCLVENVVMKQILFCEVIQLLKYWSKNRCNEEYKSYPLLINKFWAELKQLYEKLINMMQTSTSTSIVHISNSLIELLLNLKNPPNRRRQNLKVNFAESNQLTETKCQIEKVEVEVDKVFQGELFNFVNEFCVTCFDKINREHFMEYIEYLDRIITHFECQELFIALTKSLKPNISFFEFYNETLKNWLTQASNKEKYVVEIIFKLVKYMDDMDKDKVLSSLTELENVTIVRSITECILSRFNRNDVTAKKWCSQSNVTSLLIDVAMEIASDNYCIDLERNKNLILLAFDRSKDCDLLINEDTANQIIKILCDSIYKRNYVSLEKLGKLILQLVPFLWIYKRPISGSLQLLKALFVLCIQYPSYYDIISIDDMRKVWKNSLVACRRSLNHLGFTMFTKHIAIITWNEIYKTHEVDVKDSLVDVVTDLFEVIIYNTLVNTISVNSYEKEVISTFLTESNISTWIAEVTGIVIYAEAITGHLYVSKPEQEIRAYHHTTKINLTDNVSADNTENCLIWALFVTKLLNNIYLRYEQNIMNELKYEIKTKNHTEMQGFTEILINILHSVTLGYIYVNYYKSTKCYKNVDKLLTSVKNNLKSLQKHITKKEHEEILQYIQKYKSEYGSILPYIINVYFMELCEQTDLLEYCKMCKNNGIFPEKDSSNKEAYLQAVQITSQYLDLEEIQVSTDDLLSVLIVGRNILSTQENSLVHLPILERIVIDQSKNSKLFLLDCDVSEESWENVALTLEIIRFLTEFIIKKQTDLTYENWDFILISLSSWQASVNKSKHNFNDFKVIALTVAVSQLFYEVQSLMHKHEVKPLSELPPDILDEWKAVFAKDIHRSILKTWKLHAESYVEKMGVLKPIIALDCLGRTINLLYAKELFKNDSESTESNNLDETIKLCLKLIQSPAPSIQLAAYHCLKHAISELVENDKTSMEAECFHPLVLSIRNFEETLLNIQYIVNTMLIDFKLCDTISCTIQPYTDSYTYTLGYLLLWAIVLDMCANTHGDLRYQYAEILKKDLFPSLLNNIFRLMPVEVLQDNKNKAAKLVEMFSTVPSMSFGESWTEWRLDHIVCWLYTNTLRHLPVLVRQWWSTADSRVSVAVDRITMHYVSPMLCQEELLNNRLVNVENMQVKVHPTAREVVALYQMDDTELELSIVLPPNHPLGPVTVEPGQHAGGTANWRNCHMQLSIFLTHQNGSIWDGLISWKKNLDKKFAGVEECYICFSIFHISTYQIPKLSCHTCRKKFHTPCLYKWFSTSQKSTCPICRNVF</sequence>
<keyword evidence="11 15" id="KW-0863">Zinc-finger</keyword>
<dbReference type="InterPro" id="IPR039795">
    <property type="entry name" value="LTN1/Rkr1"/>
</dbReference>
<keyword evidence="10" id="KW-0677">Repeat</keyword>
<dbReference type="PANTHER" id="PTHR12389">
    <property type="entry name" value="ZINC FINGER PROTEIN 294"/>
    <property type="match status" value="1"/>
</dbReference>
<comment type="similarity">
    <text evidence="4 16">Belongs to the LTN1 family.</text>
</comment>
<dbReference type="SUPFAM" id="SSF57850">
    <property type="entry name" value="RING/U-box"/>
    <property type="match status" value="1"/>
</dbReference>
<evidence type="ECO:0000313" key="20">
    <source>
        <dbReference type="RefSeq" id="XP_015179115.1"/>
    </source>
</evidence>
<feature type="compositionally biased region" description="Polar residues" evidence="17">
    <location>
        <begin position="1"/>
        <end position="11"/>
    </location>
</feature>
<dbReference type="SUPFAM" id="SSF48371">
    <property type="entry name" value="ARM repeat"/>
    <property type="match status" value="1"/>
</dbReference>
<dbReference type="EC" id="2.3.2.27" evidence="5 16"/>
<comment type="subcellular location">
    <subcellularLocation>
        <location evidence="2">Cytoplasm</location>
        <location evidence="2">Cytosol</location>
    </subcellularLocation>
</comment>
<evidence type="ECO:0000256" key="5">
    <source>
        <dbReference type="ARBA" id="ARBA00012483"/>
    </source>
</evidence>
<protein>
    <recommendedName>
        <fullName evidence="6 16">E3 ubiquitin-protein ligase listerin</fullName>
        <ecNumber evidence="5 16">2.3.2.27</ecNumber>
    </recommendedName>
    <alternativeName>
        <fullName evidence="14 16">RING-type E3 ubiquitin transferase listerin</fullName>
    </alternativeName>
</protein>